<dbReference type="Proteomes" id="UP000058599">
    <property type="component" value="Chromosome"/>
</dbReference>
<sequence>MIGGAALGARAIGDASGRILAAEWRGPDRVAPPRARVRLAPDPARRIAVDRP</sequence>
<dbReference type="KEGG" id="sgi:SGRAN_0868"/>
<reference evidence="1 2" key="1">
    <citation type="journal article" date="2016" name="BMC Genomics">
        <title>Genomic analysis of the nitrate-respiring Sphingopyxis granuli (formerly Sphingomonas macrogoltabida) strain TFA.</title>
        <authorList>
            <person name="Garcia-Romero I."/>
            <person name="Perez-Pulido A.J."/>
            <person name="Gonzalez-Flores Y.E."/>
            <person name="Reyes-Ramirez F."/>
            <person name="Santero E."/>
            <person name="Floriano B."/>
        </authorList>
    </citation>
    <scope>NUCLEOTIDE SEQUENCE [LARGE SCALE GENOMIC DNA]</scope>
    <source>
        <strain evidence="1 2">TFA</strain>
    </source>
</reference>
<name>A0AA86GKT3_9SPHN</name>
<dbReference type="EMBL" id="CP012199">
    <property type="protein sequence ID" value="AMG73262.1"/>
    <property type="molecule type" value="Genomic_DNA"/>
</dbReference>
<organism evidence="1 2">
    <name type="scientific">Sphingopyxis granuli</name>
    <dbReference type="NCBI Taxonomy" id="267128"/>
    <lineage>
        <taxon>Bacteria</taxon>
        <taxon>Pseudomonadati</taxon>
        <taxon>Pseudomonadota</taxon>
        <taxon>Alphaproteobacteria</taxon>
        <taxon>Sphingomonadales</taxon>
        <taxon>Sphingomonadaceae</taxon>
        <taxon>Sphingopyxis</taxon>
    </lineage>
</organism>
<accession>A0AA86GKT3</accession>
<evidence type="ECO:0000313" key="1">
    <source>
        <dbReference type="EMBL" id="AMG73262.1"/>
    </source>
</evidence>
<gene>
    <name evidence="1" type="ORF">SGRAN_0868</name>
</gene>
<keyword evidence="2" id="KW-1185">Reference proteome</keyword>
<dbReference type="RefSeq" id="WP_172709610.1">
    <property type="nucleotide sequence ID" value="NZ_CP012199.1"/>
</dbReference>
<proteinExistence type="predicted"/>
<dbReference type="AlphaFoldDB" id="A0AA86GKT3"/>
<protein>
    <submittedName>
        <fullName evidence="1">Uncharacterized protein</fullName>
    </submittedName>
</protein>
<evidence type="ECO:0000313" key="2">
    <source>
        <dbReference type="Proteomes" id="UP000058599"/>
    </source>
</evidence>